<proteinExistence type="predicted"/>
<feature type="transmembrane region" description="Helical" evidence="1">
    <location>
        <begin position="85"/>
        <end position="104"/>
    </location>
</feature>
<keyword evidence="3" id="KW-1185">Reference proteome</keyword>
<dbReference type="AlphaFoldDB" id="A0ABD5XLT5"/>
<keyword evidence="1" id="KW-0472">Membrane</keyword>
<protein>
    <recommendedName>
        <fullName evidence="4">Integral membrane protein</fullName>
    </recommendedName>
</protein>
<organism evidence="2 3">
    <name type="scientific">Halobaculum litoreum</name>
    <dbReference type="NCBI Taxonomy" id="3031998"/>
    <lineage>
        <taxon>Archaea</taxon>
        <taxon>Methanobacteriati</taxon>
        <taxon>Methanobacteriota</taxon>
        <taxon>Stenosarchaea group</taxon>
        <taxon>Halobacteria</taxon>
        <taxon>Halobacteriales</taxon>
        <taxon>Haloferacaceae</taxon>
        <taxon>Halobaculum</taxon>
    </lineage>
</organism>
<evidence type="ECO:0008006" key="4">
    <source>
        <dbReference type="Google" id="ProtNLM"/>
    </source>
</evidence>
<keyword evidence="1" id="KW-1133">Transmembrane helix</keyword>
<evidence type="ECO:0000313" key="2">
    <source>
        <dbReference type="EMBL" id="MFC7136158.1"/>
    </source>
</evidence>
<reference evidence="2 3" key="1">
    <citation type="journal article" date="2019" name="Int. J. Syst. Evol. Microbiol.">
        <title>The Global Catalogue of Microorganisms (GCM) 10K type strain sequencing project: providing services to taxonomists for standard genome sequencing and annotation.</title>
        <authorList>
            <consortium name="The Broad Institute Genomics Platform"/>
            <consortium name="The Broad Institute Genome Sequencing Center for Infectious Disease"/>
            <person name="Wu L."/>
            <person name="Ma J."/>
        </authorList>
    </citation>
    <scope>NUCLEOTIDE SEQUENCE [LARGE SCALE GENOMIC DNA]</scope>
    <source>
        <strain evidence="2 3">DT92</strain>
    </source>
</reference>
<comment type="caution">
    <text evidence="2">The sequence shown here is derived from an EMBL/GenBank/DDBJ whole genome shotgun (WGS) entry which is preliminary data.</text>
</comment>
<feature type="transmembrane region" description="Helical" evidence="1">
    <location>
        <begin position="20"/>
        <end position="38"/>
    </location>
</feature>
<feature type="transmembrane region" description="Helical" evidence="1">
    <location>
        <begin position="44"/>
        <end position="69"/>
    </location>
</feature>
<dbReference type="GeneID" id="81122354"/>
<accession>A0ABD5XLT5</accession>
<dbReference type="RefSeq" id="WP_284012367.1">
    <property type="nucleotide sequence ID" value="NZ_CP126156.1"/>
</dbReference>
<feature type="transmembrane region" description="Helical" evidence="1">
    <location>
        <begin position="110"/>
        <end position="134"/>
    </location>
</feature>
<gene>
    <name evidence="2" type="ORF">ACFQRB_05510</name>
</gene>
<dbReference type="Proteomes" id="UP001596368">
    <property type="component" value="Unassembled WGS sequence"/>
</dbReference>
<dbReference type="EMBL" id="JBHSZG010000001">
    <property type="protein sequence ID" value="MFC7136158.1"/>
    <property type="molecule type" value="Genomic_DNA"/>
</dbReference>
<name>A0ABD5XLT5_9EURY</name>
<evidence type="ECO:0000256" key="1">
    <source>
        <dbReference type="SAM" id="Phobius"/>
    </source>
</evidence>
<evidence type="ECO:0000313" key="3">
    <source>
        <dbReference type="Proteomes" id="UP001596368"/>
    </source>
</evidence>
<keyword evidence="1" id="KW-0812">Transmembrane</keyword>
<sequence>MTTDRTDGAGSVPGRYWRALGVYLFVTVLGVVAIPVVGDRLPSVLTGSLTVIVLFLLVVASVGALYALVRDSVALGRANARWEPVWWVYLGASLAVPAAVAYGTKAFAGVNAGIVAGVPTLVATVFAACAGYLYRRHDRLGVP</sequence>